<dbReference type="EMBL" id="UPPP01000052">
    <property type="protein sequence ID" value="VBB05031.1"/>
    <property type="molecule type" value="Genomic_DNA"/>
</dbReference>
<evidence type="ECO:0000313" key="3">
    <source>
        <dbReference type="Proteomes" id="UP000277811"/>
    </source>
</evidence>
<name>A0A498R134_9FIRM</name>
<reference evidence="2 3" key="1">
    <citation type="submission" date="2018-06" db="EMBL/GenBank/DDBJ databases">
        <authorList>
            <person name="Strepis N."/>
        </authorList>
    </citation>
    <scope>NUCLEOTIDE SEQUENCE [LARGE SCALE GENOMIC DNA]</scope>
    <source>
        <strain evidence="2">LUCI</strain>
    </source>
</reference>
<dbReference type="AlphaFoldDB" id="A0A498R134"/>
<organism evidence="2 3">
    <name type="scientific">Lucifera butyrica</name>
    <dbReference type="NCBI Taxonomy" id="1351585"/>
    <lineage>
        <taxon>Bacteria</taxon>
        <taxon>Bacillati</taxon>
        <taxon>Bacillota</taxon>
        <taxon>Negativicutes</taxon>
        <taxon>Veillonellales</taxon>
        <taxon>Veillonellaceae</taxon>
        <taxon>Lucifera</taxon>
    </lineage>
</organism>
<evidence type="ECO:0000313" key="2">
    <source>
        <dbReference type="EMBL" id="VBB05031.1"/>
    </source>
</evidence>
<evidence type="ECO:0000256" key="1">
    <source>
        <dbReference type="SAM" id="MobiDB-lite"/>
    </source>
</evidence>
<feature type="region of interest" description="Disordered" evidence="1">
    <location>
        <begin position="49"/>
        <end position="80"/>
    </location>
</feature>
<dbReference type="OrthoDB" id="1683889at2"/>
<protein>
    <submittedName>
        <fullName evidence="2">Uncharacterized protein</fullName>
    </submittedName>
</protein>
<proteinExistence type="predicted"/>
<dbReference type="RefSeq" id="WP_122626044.1">
    <property type="nucleotide sequence ID" value="NZ_UPPP01000052.1"/>
</dbReference>
<keyword evidence="3" id="KW-1185">Reference proteome</keyword>
<sequence>MDKTRIESYTSEYCMSAGDNAASRKEINRSIVSKEMANEHSFREAAMEGLNAIANSRETLEETPPPPLAPSDLAKRQQDG</sequence>
<dbReference type="Proteomes" id="UP000277811">
    <property type="component" value="Unassembled WGS sequence"/>
</dbReference>
<gene>
    <name evidence="2" type="ORF">LUCI_0237</name>
</gene>
<accession>A0A498R134</accession>